<dbReference type="InParanoid" id="A0A024FU35"/>
<dbReference type="AlphaFoldDB" id="A0A024FU35"/>
<reference evidence="1 2" key="1">
    <citation type="submission" date="2012-05" db="EMBL/GenBank/DDBJ databases">
        <title>Recombination and specialization in a pathogen metapopulation.</title>
        <authorList>
            <person name="Gardiner A."/>
            <person name="Kemen E."/>
            <person name="Schultz-Larsen T."/>
            <person name="MacLean D."/>
            <person name="Van Oosterhout C."/>
            <person name="Jones J.D.G."/>
        </authorList>
    </citation>
    <scope>NUCLEOTIDE SEQUENCE [LARGE SCALE GENOMIC DNA]</scope>
    <source>
        <strain evidence="1 2">Ac Nc2</strain>
    </source>
</reference>
<dbReference type="EMBL" id="CAIX01000339">
    <property type="protein sequence ID" value="CCI10663.1"/>
    <property type="molecule type" value="Genomic_DNA"/>
</dbReference>
<evidence type="ECO:0000313" key="1">
    <source>
        <dbReference type="EMBL" id="CCI10663.1"/>
    </source>
</evidence>
<organism evidence="1 2">
    <name type="scientific">Albugo candida</name>
    <dbReference type="NCBI Taxonomy" id="65357"/>
    <lineage>
        <taxon>Eukaryota</taxon>
        <taxon>Sar</taxon>
        <taxon>Stramenopiles</taxon>
        <taxon>Oomycota</taxon>
        <taxon>Peronosporomycetes</taxon>
        <taxon>Albuginales</taxon>
        <taxon>Albuginaceae</taxon>
        <taxon>Albugo</taxon>
    </lineage>
</organism>
<sequence>MKYLRTFQALFRPPGHTCFSPDRPHKWQNPSNEAPRRDFSLLVDENTIRFALIKKILIIIIVFCQKILQPVQILNQISNGVKSSMGNHQVKKLQHTPCSKRVLHSVHTQALPSRLPH</sequence>
<gene>
    <name evidence="1" type="ORF">BN9_111980</name>
</gene>
<keyword evidence="2" id="KW-1185">Reference proteome</keyword>
<dbReference type="Proteomes" id="UP000053237">
    <property type="component" value="Unassembled WGS sequence"/>
</dbReference>
<accession>A0A024FU35</accession>
<protein>
    <submittedName>
        <fullName evidence="1">Uncharacterized protein</fullName>
    </submittedName>
</protein>
<proteinExistence type="predicted"/>
<name>A0A024FU35_9STRA</name>
<evidence type="ECO:0000313" key="2">
    <source>
        <dbReference type="Proteomes" id="UP000053237"/>
    </source>
</evidence>
<comment type="caution">
    <text evidence="1">The sequence shown here is derived from an EMBL/GenBank/DDBJ whole genome shotgun (WGS) entry which is preliminary data.</text>
</comment>